<name>A0AAN6JJ28_9BASI</name>
<proteinExistence type="predicted"/>
<comment type="caution">
    <text evidence="2">The sequence shown here is derived from an EMBL/GenBank/DDBJ whole genome shotgun (WGS) entry which is preliminary data.</text>
</comment>
<evidence type="ECO:0008006" key="4">
    <source>
        <dbReference type="Google" id="ProtNLM"/>
    </source>
</evidence>
<dbReference type="Proteomes" id="UP001176521">
    <property type="component" value="Unassembled WGS sequence"/>
</dbReference>
<feature type="chain" id="PRO_5042836182" description="Chitin-binding type-4 domain-containing protein" evidence="1">
    <location>
        <begin position="20"/>
        <end position="229"/>
    </location>
</feature>
<evidence type="ECO:0000256" key="1">
    <source>
        <dbReference type="SAM" id="SignalP"/>
    </source>
</evidence>
<keyword evidence="1" id="KW-0732">Signal</keyword>
<dbReference type="EMBL" id="JAPDMQ010000289">
    <property type="protein sequence ID" value="KAK0527985.1"/>
    <property type="molecule type" value="Genomic_DNA"/>
</dbReference>
<organism evidence="2 3">
    <name type="scientific">Tilletia horrida</name>
    <dbReference type="NCBI Taxonomy" id="155126"/>
    <lineage>
        <taxon>Eukaryota</taxon>
        <taxon>Fungi</taxon>
        <taxon>Dikarya</taxon>
        <taxon>Basidiomycota</taxon>
        <taxon>Ustilaginomycotina</taxon>
        <taxon>Exobasidiomycetes</taxon>
        <taxon>Tilletiales</taxon>
        <taxon>Tilletiaceae</taxon>
        <taxon>Tilletia</taxon>
    </lineage>
</organism>
<protein>
    <recommendedName>
        <fullName evidence="4">Chitin-binding type-4 domain-containing protein</fullName>
    </recommendedName>
</protein>
<reference evidence="2" key="1">
    <citation type="journal article" date="2023" name="PhytoFront">
        <title>Draft Genome Resources of Seven Strains of Tilletia horrida, Causal Agent of Kernel Smut of Rice.</title>
        <authorList>
            <person name="Khanal S."/>
            <person name="Antony Babu S."/>
            <person name="Zhou X.G."/>
        </authorList>
    </citation>
    <scope>NUCLEOTIDE SEQUENCE</scope>
    <source>
        <strain evidence="2">TX3</strain>
    </source>
</reference>
<sequence>MRSILALLAASLLASSASATNSPSSSSECSSTPAVICIPIKTGVLVGADVNGTRRNGAFEGSIDQNGNPILDLGFYGETSPAQQFTFNACASTYTGWDPVETGSNTTFYGTLHPAKNKAECVKASRWPYEHYTTALTSAACSTADDASQLPQTWSLSVTRNATGAHDYSLTFIGARKSDPSTGSQYGFTAYWAAERPVNALVPFLFYAPPSQVVDGQFETGTVYKFSLV</sequence>
<dbReference type="AlphaFoldDB" id="A0AAN6JJ28"/>
<gene>
    <name evidence="2" type="ORF">OC842_004685</name>
</gene>
<evidence type="ECO:0000313" key="2">
    <source>
        <dbReference type="EMBL" id="KAK0527985.1"/>
    </source>
</evidence>
<accession>A0AAN6JJ28</accession>
<evidence type="ECO:0000313" key="3">
    <source>
        <dbReference type="Proteomes" id="UP001176521"/>
    </source>
</evidence>
<keyword evidence="3" id="KW-1185">Reference proteome</keyword>
<feature type="signal peptide" evidence="1">
    <location>
        <begin position="1"/>
        <end position="19"/>
    </location>
</feature>